<dbReference type="AlphaFoldDB" id="A0A974I4X4"/>
<dbReference type="Proteomes" id="UP000694892">
    <property type="component" value="Chromosome 1L"/>
</dbReference>
<proteinExistence type="predicted"/>
<protein>
    <submittedName>
        <fullName evidence="1">Uncharacterized protein</fullName>
    </submittedName>
</protein>
<gene>
    <name evidence="1" type="ORF">XELAEV_18007332mg</name>
</gene>
<evidence type="ECO:0000313" key="1">
    <source>
        <dbReference type="EMBL" id="OCU01541.1"/>
    </source>
</evidence>
<organism evidence="1 2">
    <name type="scientific">Xenopus laevis</name>
    <name type="common">African clawed frog</name>
    <dbReference type="NCBI Taxonomy" id="8355"/>
    <lineage>
        <taxon>Eukaryota</taxon>
        <taxon>Metazoa</taxon>
        <taxon>Chordata</taxon>
        <taxon>Craniata</taxon>
        <taxon>Vertebrata</taxon>
        <taxon>Euteleostomi</taxon>
        <taxon>Amphibia</taxon>
        <taxon>Batrachia</taxon>
        <taxon>Anura</taxon>
        <taxon>Pipoidea</taxon>
        <taxon>Pipidae</taxon>
        <taxon>Xenopodinae</taxon>
        <taxon>Xenopus</taxon>
        <taxon>Xenopus</taxon>
    </lineage>
</organism>
<name>A0A974I4X4_XENLA</name>
<dbReference type="EMBL" id="CM004466">
    <property type="protein sequence ID" value="OCU01541.1"/>
    <property type="molecule type" value="Genomic_DNA"/>
</dbReference>
<accession>A0A974I4X4</accession>
<sequence>MAPPPTKISWKGPCNAKTFGKCTCASVHVNVYNAHARACPPAHVCNTHTGTRHNPAHLMLNIIAIEETLEFVSCMAY</sequence>
<reference evidence="2" key="1">
    <citation type="journal article" date="2016" name="Nature">
        <title>Genome evolution in the allotetraploid frog Xenopus laevis.</title>
        <authorList>
            <person name="Session A.M."/>
            <person name="Uno Y."/>
            <person name="Kwon T."/>
            <person name="Chapman J.A."/>
            <person name="Toyoda A."/>
            <person name="Takahashi S."/>
            <person name="Fukui A."/>
            <person name="Hikosaka A."/>
            <person name="Suzuki A."/>
            <person name="Kondo M."/>
            <person name="van Heeringen S.J."/>
            <person name="Quigley I."/>
            <person name="Heinz S."/>
            <person name="Ogino H."/>
            <person name="Ochi H."/>
            <person name="Hellsten U."/>
            <person name="Lyons J.B."/>
            <person name="Simakov O."/>
            <person name="Putnam N."/>
            <person name="Stites J."/>
            <person name="Kuroki Y."/>
            <person name="Tanaka T."/>
            <person name="Michiue T."/>
            <person name="Watanabe M."/>
            <person name="Bogdanovic O."/>
            <person name="Lister R."/>
            <person name="Georgiou G."/>
            <person name="Paranjpe S.S."/>
            <person name="van Kruijsbergen I."/>
            <person name="Shu S."/>
            <person name="Carlson J."/>
            <person name="Kinoshita T."/>
            <person name="Ohta Y."/>
            <person name="Mawaribuchi S."/>
            <person name="Jenkins J."/>
            <person name="Grimwood J."/>
            <person name="Schmutz J."/>
            <person name="Mitros T."/>
            <person name="Mozaffari S.V."/>
            <person name="Suzuki Y."/>
            <person name="Haramoto Y."/>
            <person name="Yamamoto T.S."/>
            <person name="Takagi C."/>
            <person name="Heald R."/>
            <person name="Miller K."/>
            <person name="Haudenschild C."/>
            <person name="Kitzman J."/>
            <person name="Nakayama T."/>
            <person name="Izutsu Y."/>
            <person name="Robert J."/>
            <person name="Fortriede J."/>
            <person name="Burns K."/>
            <person name="Lotay V."/>
            <person name="Karimi K."/>
            <person name="Yasuoka Y."/>
            <person name="Dichmann D.S."/>
            <person name="Flajnik M.F."/>
            <person name="Houston D.W."/>
            <person name="Shendure J."/>
            <person name="DuPasquier L."/>
            <person name="Vize P.D."/>
            <person name="Zorn A.M."/>
            <person name="Ito M."/>
            <person name="Marcotte E.M."/>
            <person name="Wallingford J.B."/>
            <person name="Ito Y."/>
            <person name="Asashima M."/>
            <person name="Ueno N."/>
            <person name="Matsuda Y."/>
            <person name="Veenstra G.J."/>
            <person name="Fujiyama A."/>
            <person name="Harland R.M."/>
            <person name="Taira M."/>
            <person name="Rokhsar D.S."/>
        </authorList>
    </citation>
    <scope>NUCLEOTIDE SEQUENCE [LARGE SCALE GENOMIC DNA]</scope>
    <source>
        <strain evidence="2">J</strain>
    </source>
</reference>
<evidence type="ECO:0000313" key="2">
    <source>
        <dbReference type="Proteomes" id="UP000694892"/>
    </source>
</evidence>